<keyword evidence="10 15" id="KW-0223">Dioxygenase</keyword>
<evidence type="ECO:0000256" key="6">
    <source>
        <dbReference type="ARBA" id="ARBA00022190"/>
    </source>
</evidence>
<evidence type="ECO:0000256" key="5">
    <source>
        <dbReference type="ARBA" id="ARBA00013117"/>
    </source>
</evidence>
<sequence>MAMKGLLRVGEVALRVMDMDAARDHYGRCIGLIEVMEDDLGQVYYKAWDEHDHHSLILRQADSPGIDYFAFKVSDEAALVDLEDKVRNFGLSIERIEAGVYPKSGRRIQFVLPSGHTMQLYAEKEQLGNTLGYRNPGVIPEEGVIRGMRPVRLDHCLLGGTDLDKNIELFHKVFEMGISEKLIHHETNAVMAVFFSCSTKPHDVAFVLQPEPNMLHHVSFLLESVSDVYHAADWMGRNRIPIDVGPTRHGVTRGATVYFFDPSGNRNEVFTGGYVYYPDVPTLVWDTSELGQATFAHDNTPRESFLTVLT</sequence>
<dbReference type="NCBIfam" id="TIGR03211">
    <property type="entry name" value="catechol_2_3"/>
    <property type="match status" value="1"/>
</dbReference>
<accession>A0A443ZW22</accession>
<keyword evidence="7" id="KW-0479">Metal-binding</keyword>
<evidence type="ECO:0000256" key="4">
    <source>
        <dbReference type="ARBA" id="ARBA00011881"/>
    </source>
</evidence>
<keyword evidence="8" id="KW-0677">Repeat</keyword>
<keyword evidence="12 15" id="KW-0408">Iron</keyword>
<feature type="domain" description="VOC" evidence="16">
    <location>
        <begin position="8"/>
        <end position="123"/>
    </location>
</feature>
<dbReference type="Gene3D" id="3.10.180.10">
    <property type="entry name" value="2,3-Dihydroxybiphenyl 1,2-Dioxygenase, domain 1"/>
    <property type="match status" value="2"/>
</dbReference>
<evidence type="ECO:0000256" key="14">
    <source>
        <dbReference type="ARBA" id="ARBA00031146"/>
    </source>
</evidence>
<dbReference type="InterPro" id="IPR054560">
    <property type="entry name" value="XylE-like_N"/>
</dbReference>
<evidence type="ECO:0000256" key="10">
    <source>
        <dbReference type="ARBA" id="ARBA00022964"/>
    </source>
</evidence>
<dbReference type="EMBL" id="QJRG01000034">
    <property type="protein sequence ID" value="RWU25010.1"/>
    <property type="molecule type" value="Genomic_DNA"/>
</dbReference>
<dbReference type="InterPro" id="IPR017624">
    <property type="entry name" value="Catechol_2-3_dOase"/>
</dbReference>
<dbReference type="InterPro" id="IPR000486">
    <property type="entry name" value="Xdiol_ring_cleave_dOase_1/2"/>
</dbReference>
<dbReference type="PROSITE" id="PS00082">
    <property type="entry name" value="EXTRADIOL_DIOXYGENAS"/>
    <property type="match status" value="1"/>
</dbReference>
<evidence type="ECO:0000256" key="8">
    <source>
        <dbReference type="ARBA" id="ARBA00022737"/>
    </source>
</evidence>
<feature type="domain" description="VOC" evidence="16">
    <location>
        <begin position="152"/>
        <end position="272"/>
    </location>
</feature>
<evidence type="ECO:0000313" key="18">
    <source>
        <dbReference type="Proteomes" id="UP000288983"/>
    </source>
</evidence>
<dbReference type="GO" id="GO:0008198">
    <property type="term" value="F:ferrous iron binding"/>
    <property type="evidence" value="ECO:0007669"/>
    <property type="project" value="InterPro"/>
</dbReference>
<protein>
    <recommendedName>
        <fullName evidence="6">Metapyrocatechase</fullName>
        <ecNumber evidence="5">1.13.11.2</ecNumber>
    </recommendedName>
    <alternativeName>
        <fullName evidence="14">CatO2ase</fullName>
    </alternativeName>
    <alternativeName>
        <fullName evidence="13">Catechol 2,3-dioxygenase</fullName>
    </alternativeName>
</protein>
<dbReference type="Pfam" id="PF00903">
    <property type="entry name" value="Glyoxalase"/>
    <property type="match status" value="1"/>
</dbReference>
<evidence type="ECO:0000256" key="7">
    <source>
        <dbReference type="ARBA" id="ARBA00022723"/>
    </source>
</evidence>
<dbReference type="InterPro" id="IPR029068">
    <property type="entry name" value="Glyas_Bleomycin-R_OHBP_Dase"/>
</dbReference>
<dbReference type="Pfam" id="PF22247">
    <property type="entry name" value="Diox-like_N"/>
    <property type="match status" value="1"/>
</dbReference>
<dbReference type="OrthoDB" id="9804944at2"/>
<comment type="similarity">
    <text evidence="3 15">Belongs to the extradiol ring-cleavage dioxygenase family.</text>
</comment>
<evidence type="ECO:0000256" key="1">
    <source>
        <dbReference type="ARBA" id="ARBA00000163"/>
    </source>
</evidence>
<evidence type="ECO:0000256" key="13">
    <source>
        <dbReference type="ARBA" id="ARBA00030369"/>
    </source>
</evidence>
<evidence type="ECO:0000256" key="11">
    <source>
        <dbReference type="ARBA" id="ARBA00023002"/>
    </source>
</evidence>
<dbReference type="InterPro" id="IPR004360">
    <property type="entry name" value="Glyas_Fos-R_dOase_dom"/>
</dbReference>
<dbReference type="GO" id="GO:0018577">
    <property type="term" value="F:catechol 2,3-dioxygenase activity"/>
    <property type="evidence" value="ECO:0007669"/>
    <property type="project" value="UniProtKB-EC"/>
</dbReference>
<reference evidence="17 18" key="1">
    <citation type="submission" date="2018-06" db="EMBL/GenBank/DDBJ databases">
        <title>Bacteria isolated from soil of Wuhan.</title>
        <authorList>
            <person name="Wei X."/>
            <person name="Chunhua H."/>
        </authorList>
    </citation>
    <scope>NUCLEOTIDE SEQUENCE [LARGE SCALE GENOMIC DNA]</scope>
    <source>
        <strain evidence="18">xwS2</strain>
    </source>
</reference>
<dbReference type="InterPro" id="IPR037523">
    <property type="entry name" value="VOC_core"/>
</dbReference>
<gene>
    <name evidence="17" type="ORF">DM813_04540</name>
</gene>
<evidence type="ECO:0000256" key="2">
    <source>
        <dbReference type="ARBA" id="ARBA00001954"/>
    </source>
</evidence>
<comment type="caution">
    <text evidence="17">The sequence shown here is derived from an EMBL/GenBank/DDBJ whole genome shotgun (WGS) entry which is preliminary data.</text>
</comment>
<name>A0A443ZW22_9PSED</name>
<dbReference type="AlphaFoldDB" id="A0A443ZW22"/>
<comment type="cofactor">
    <cofactor evidence="2 15">
        <name>Fe(2+)</name>
        <dbReference type="ChEBI" id="CHEBI:29033"/>
    </cofactor>
</comment>
<evidence type="ECO:0000256" key="9">
    <source>
        <dbReference type="ARBA" id="ARBA00022797"/>
    </source>
</evidence>
<comment type="catalytic activity">
    <reaction evidence="1">
        <text>catechol + O2 = (2Z,4E)-2-hydroxy-6-oxohexa-2,4-dienoate + H(+)</text>
        <dbReference type="Rhea" id="RHEA:17337"/>
        <dbReference type="ChEBI" id="CHEBI:15378"/>
        <dbReference type="ChEBI" id="CHEBI:15379"/>
        <dbReference type="ChEBI" id="CHEBI:18135"/>
        <dbReference type="ChEBI" id="CHEBI:71198"/>
        <dbReference type="EC" id="1.13.11.2"/>
    </reaction>
</comment>
<keyword evidence="11 15" id="KW-0560">Oxidoreductase</keyword>
<keyword evidence="9 15" id="KW-0058">Aromatic hydrocarbons catabolism</keyword>
<dbReference type="SUPFAM" id="SSF54593">
    <property type="entry name" value="Glyoxalase/Bleomycin resistance protein/Dihydroxybiphenyl dioxygenase"/>
    <property type="match status" value="1"/>
</dbReference>
<evidence type="ECO:0000256" key="3">
    <source>
        <dbReference type="ARBA" id="ARBA00008784"/>
    </source>
</evidence>
<proteinExistence type="inferred from homology"/>
<dbReference type="PROSITE" id="PS51819">
    <property type="entry name" value="VOC"/>
    <property type="match status" value="2"/>
</dbReference>
<dbReference type="Proteomes" id="UP000288983">
    <property type="component" value="Unassembled WGS sequence"/>
</dbReference>
<dbReference type="EC" id="1.13.11.2" evidence="5"/>
<evidence type="ECO:0000256" key="15">
    <source>
        <dbReference type="RuleBase" id="RU000683"/>
    </source>
</evidence>
<organism evidence="17 18">
    <name type="scientific">Pseudomonas alkylphenolica</name>
    <dbReference type="NCBI Taxonomy" id="237609"/>
    <lineage>
        <taxon>Bacteria</taxon>
        <taxon>Pseudomonadati</taxon>
        <taxon>Pseudomonadota</taxon>
        <taxon>Gammaproteobacteria</taxon>
        <taxon>Pseudomonadales</taxon>
        <taxon>Pseudomonadaceae</taxon>
        <taxon>Pseudomonas</taxon>
    </lineage>
</organism>
<evidence type="ECO:0000256" key="12">
    <source>
        <dbReference type="ARBA" id="ARBA00023004"/>
    </source>
</evidence>
<comment type="subunit">
    <text evidence="4">Homotetramer.</text>
</comment>
<evidence type="ECO:0000259" key="16">
    <source>
        <dbReference type="PROSITE" id="PS51819"/>
    </source>
</evidence>
<dbReference type="RefSeq" id="WP_128322224.1">
    <property type="nucleotide sequence ID" value="NZ_QJRG01000034.1"/>
</dbReference>
<evidence type="ECO:0000313" key="17">
    <source>
        <dbReference type="EMBL" id="RWU25010.1"/>
    </source>
</evidence>